<protein>
    <submittedName>
        <fullName evidence="2">Uncharacterized protein</fullName>
    </submittedName>
</protein>
<keyword evidence="3" id="KW-1185">Reference proteome</keyword>
<keyword evidence="1" id="KW-0472">Membrane</keyword>
<keyword evidence="1" id="KW-1133">Transmembrane helix</keyword>
<dbReference type="Proteomes" id="UP000187209">
    <property type="component" value="Unassembled WGS sequence"/>
</dbReference>
<feature type="transmembrane region" description="Helical" evidence="1">
    <location>
        <begin position="66"/>
        <end position="89"/>
    </location>
</feature>
<proteinExistence type="predicted"/>
<feature type="transmembrane region" description="Helical" evidence="1">
    <location>
        <begin position="95"/>
        <end position="114"/>
    </location>
</feature>
<dbReference type="AlphaFoldDB" id="A0A1R2C746"/>
<accession>A0A1R2C746</accession>
<evidence type="ECO:0000256" key="1">
    <source>
        <dbReference type="SAM" id="Phobius"/>
    </source>
</evidence>
<evidence type="ECO:0000313" key="3">
    <source>
        <dbReference type="Proteomes" id="UP000187209"/>
    </source>
</evidence>
<organism evidence="2 3">
    <name type="scientific">Stentor coeruleus</name>
    <dbReference type="NCBI Taxonomy" id="5963"/>
    <lineage>
        <taxon>Eukaryota</taxon>
        <taxon>Sar</taxon>
        <taxon>Alveolata</taxon>
        <taxon>Ciliophora</taxon>
        <taxon>Postciliodesmatophora</taxon>
        <taxon>Heterotrichea</taxon>
        <taxon>Heterotrichida</taxon>
        <taxon>Stentoridae</taxon>
        <taxon>Stentor</taxon>
    </lineage>
</organism>
<keyword evidence="1" id="KW-0812">Transmembrane</keyword>
<dbReference type="EMBL" id="MPUH01000256">
    <property type="protein sequence ID" value="OMJ84842.1"/>
    <property type="molecule type" value="Genomic_DNA"/>
</dbReference>
<name>A0A1R2C746_9CILI</name>
<comment type="caution">
    <text evidence="2">The sequence shown here is derived from an EMBL/GenBank/DDBJ whole genome shotgun (WGS) entry which is preliminary data.</text>
</comment>
<sequence length="127" mass="14668">MVDINHPLLGVESTATFNERYGHHIPVPTSQEYLLAEIKNYNDEYPMFAKGYLEDGPQGASFGRKFFATLIFILFNLIIGFILLCVWAMLILDLVFLALSIYVIRKAVIISWVWRVQYIEKSYGLDE</sequence>
<evidence type="ECO:0000313" key="2">
    <source>
        <dbReference type="EMBL" id="OMJ84842.1"/>
    </source>
</evidence>
<reference evidence="2 3" key="1">
    <citation type="submission" date="2016-11" db="EMBL/GenBank/DDBJ databases">
        <title>The macronuclear genome of Stentor coeruleus: a giant cell with tiny introns.</title>
        <authorList>
            <person name="Slabodnick M."/>
            <person name="Ruby J.G."/>
            <person name="Reiff S.B."/>
            <person name="Swart E.C."/>
            <person name="Gosai S."/>
            <person name="Prabakaran S."/>
            <person name="Witkowska E."/>
            <person name="Larue G.E."/>
            <person name="Fisher S."/>
            <person name="Freeman R.M."/>
            <person name="Gunawardena J."/>
            <person name="Chu W."/>
            <person name="Stover N.A."/>
            <person name="Gregory B.D."/>
            <person name="Nowacki M."/>
            <person name="Derisi J."/>
            <person name="Roy S.W."/>
            <person name="Marshall W.F."/>
            <person name="Sood P."/>
        </authorList>
    </citation>
    <scope>NUCLEOTIDE SEQUENCE [LARGE SCALE GENOMIC DNA]</scope>
    <source>
        <strain evidence="2">WM001</strain>
    </source>
</reference>
<gene>
    <name evidence="2" type="ORF">SteCoe_13966</name>
</gene>